<sequence length="377" mass="44630">MTSRNEINKTFEKYNGAINKKDIQKIIEYSKYKSFSGNEDKTVNSSKRAILRVRTLINKPFRYWTQADALNAYYQIYDIPLYLMHKKEFRGMLLCDVLEIIKNTDYKRIKDNTARKIIETIKTFLNWLVNGGYVKKNVFDGINPKRDIQKPNSQKEAFDKIKIKRIFNDDFFHNKNNARNGKYWVTILAATVGARQGELAQLHKVDISYKSGCWYLSINKDHKGKRIKNKYAIREIPIPKHVIRLGFIDFVKSVESGHLFKDIKYNESDGYGRAVSRWFSSKKCKWLEVDDDPRKYDFHSFRHYVINNMKQGDVNVCLVSEITGHTYNSMAFERYGKDFSLKKKKKILDKFTSKYIKNLPRIYPKKGFVERLFDLFK</sequence>
<keyword evidence="4" id="KW-0233">DNA recombination</keyword>
<proteinExistence type="inferred from homology"/>
<evidence type="ECO:0000259" key="5">
    <source>
        <dbReference type="PROSITE" id="PS51898"/>
    </source>
</evidence>
<protein>
    <recommendedName>
        <fullName evidence="5">Tyr recombinase domain-containing protein</fullName>
    </recommendedName>
</protein>
<dbReference type="GO" id="GO:0006310">
    <property type="term" value="P:DNA recombination"/>
    <property type="evidence" value="ECO:0007669"/>
    <property type="project" value="UniProtKB-KW"/>
</dbReference>
<dbReference type="PANTHER" id="PTHR30349">
    <property type="entry name" value="PHAGE INTEGRASE-RELATED"/>
    <property type="match status" value="1"/>
</dbReference>
<keyword evidence="2" id="KW-0229">DNA integration</keyword>
<dbReference type="GO" id="GO:0015074">
    <property type="term" value="P:DNA integration"/>
    <property type="evidence" value="ECO:0007669"/>
    <property type="project" value="UniProtKB-KW"/>
</dbReference>
<dbReference type="EMBL" id="NMSH01000017">
    <property type="protein sequence ID" value="PAR20519.1"/>
    <property type="molecule type" value="Genomic_DNA"/>
</dbReference>
<comment type="caution">
    <text evidence="6">The sequence shown here is derived from an EMBL/GenBank/DDBJ whole genome shotgun (WGS) entry which is preliminary data.</text>
</comment>
<dbReference type="InterPro" id="IPR011010">
    <property type="entry name" value="DNA_brk_join_enz"/>
</dbReference>
<evidence type="ECO:0000313" key="7">
    <source>
        <dbReference type="Proteomes" id="UP000216173"/>
    </source>
</evidence>
<feature type="domain" description="Tyr recombinase" evidence="5">
    <location>
        <begin position="153"/>
        <end position="349"/>
    </location>
</feature>
<dbReference type="SUPFAM" id="SSF56349">
    <property type="entry name" value="DNA breaking-rejoining enzymes"/>
    <property type="match status" value="1"/>
</dbReference>
<dbReference type="Proteomes" id="UP000216173">
    <property type="component" value="Unassembled WGS sequence"/>
</dbReference>
<dbReference type="AlphaFoldDB" id="A0A271VRR8"/>
<evidence type="ECO:0000256" key="3">
    <source>
        <dbReference type="ARBA" id="ARBA00023125"/>
    </source>
</evidence>
<dbReference type="InterPro" id="IPR050090">
    <property type="entry name" value="Tyrosine_recombinase_XerCD"/>
</dbReference>
<dbReference type="PROSITE" id="PS51898">
    <property type="entry name" value="TYR_RECOMBINASE"/>
    <property type="match status" value="1"/>
</dbReference>
<dbReference type="Pfam" id="PF00589">
    <property type="entry name" value="Phage_integrase"/>
    <property type="match status" value="1"/>
</dbReference>
<dbReference type="CDD" id="cd01184">
    <property type="entry name" value="INT_C_like_1"/>
    <property type="match status" value="1"/>
</dbReference>
<dbReference type="InterPro" id="IPR002104">
    <property type="entry name" value="Integrase_catalytic"/>
</dbReference>
<organism evidence="6 7">
    <name type="scientific">Vibrio metoecus</name>
    <dbReference type="NCBI Taxonomy" id="1481663"/>
    <lineage>
        <taxon>Bacteria</taxon>
        <taxon>Pseudomonadati</taxon>
        <taxon>Pseudomonadota</taxon>
        <taxon>Gammaproteobacteria</taxon>
        <taxon>Vibrionales</taxon>
        <taxon>Vibrionaceae</taxon>
        <taxon>Vibrio</taxon>
    </lineage>
</organism>
<keyword evidence="3" id="KW-0238">DNA-binding</keyword>
<dbReference type="InterPro" id="IPR013762">
    <property type="entry name" value="Integrase-like_cat_sf"/>
</dbReference>
<accession>A0A271VRR8</accession>
<dbReference type="Gene3D" id="1.10.443.10">
    <property type="entry name" value="Intergrase catalytic core"/>
    <property type="match status" value="1"/>
</dbReference>
<evidence type="ECO:0000256" key="4">
    <source>
        <dbReference type="ARBA" id="ARBA00023172"/>
    </source>
</evidence>
<dbReference type="GO" id="GO:0003677">
    <property type="term" value="F:DNA binding"/>
    <property type="evidence" value="ECO:0007669"/>
    <property type="project" value="UniProtKB-KW"/>
</dbReference>
<comment type="similarity">
    <text evidence="1">Belongs to the 'phage' integrase family.</text>
</comment>
<evidence type="ECO:0000256" key="2">
    <source>
        <dbReference type="ARBA" id="ARBA00022908"/>
    </source>
</evidence>
<dbReference type="PANTHER" id="PTHR30349:SF41">
    <property type="entry name" value="INTEGRASE_RECOMBINASE PROTEIN MJ0367-RELATED"/>
    <property type="match status" value="1"/>
</dbReference>
<name>A0A271VRR8_VIBMT</name>
<dbReference type="RefSeq" id="WP_055043942.1">
    <property type="nucleotide sequence ID" value="NZ_LBGR01000006.1"/>
</dbReference>
<evidence type="ECO:0000256" key="1">
    <source>
        <dbReference type="ARBA" id="ARBA00008857"/>
    </source>
</evidence>
<gene>
    <name evidence="6" type="ORF">CGU03_11965</name>
</gene>
<reference evidence="7" key="1">
    <citation type="submission" date="2017-07" db="EMBL/GenBank/DDBJ databases">
        <authorList>
            <person name="Boucher Y."/>
            <person name="Orata F.D."/>
        </authorList>
    </citation>
    <scope>NUCLEOTIDE SEQUENCE [LARGE SCALE GENOMIC DNA]</scope>
    <source>
        <strain evidence="7">OYP9E10</strain>
    </source>
</reference>
<evidence type="ECO:0000313" key="6">
    <source>
        <dbReference type="EMBL" id="PAR20519.1"/>
    </source>
</evidence>